<dbReference type="Pfam" id="PF00248">
    <property type="entry name" value="Aldo_ket_red"/>
    <property type="match status" value="1"/>
</dbReference>
<evidence type="ECO:0000313" key="2">
    <source>
        <dbReference type="EMBL" id="STX09262.1"/>
    </source>
</evidence>
<dbReference type="InterPro" id="IPR036812">
    <property type="entry name" value="NAD(P)_OxRdtase_dom_sf"/>
</dbReference>
<proteinExistence type="predicted"/>
<dbReference type="OrthoDB" id="9773828at2"/>
<dbReference type="InterPro" id="IPR023210">
    <property type="entry name" value="NADP_OxRdtase_dom"/>
</dbReference>
<reference evidence="3 5" key="2">
    <citation type="submission" date="2019-03" db="EMBL/GenBank/DDBJ databases">
        <title>Genomic Encyclopedia of Type Strains, Phase IV (KMG-IV): sequencing the most valuable type-strain genomes for metagenomic binning, comparative biology and taxonomic classification.</title>
        <authorList>
            <person name="Goeker M."/>
        </authorList>
    </citation>
    <scope>NUCLEOTIDE SEQUENCE [LARGE SCALE GENOMIC DNA]</scope>
    <source>
        <strain evidence="3 5">DSM 20580</strain>
    </source>
</reference>
<dbReference type="RefSeq" id="WP_109348686.1">
    <property type="nucleotide sequence ID" value="NZ_BJUE01000014.1"/>
</dbReference>
<dbReference type="Proteomes" id="UP000254330">
    <property type="component" value="Unassembled WGS sequence"/>
</dbReference>
<protein>
    <submittedName>
        <fullName evidence="3">Aryl-alcohol dehydrogenase-like predicted oxidoreductase</fullName>
    </submittedName>
    <submittedName>
        <fullName evidence="2">L-glyceraldehyde 3-phosphate reductase</fullName>
        <ecNumber evidence="2">1.1.1.-</ecNumber>
    </submittedName>
</protein>
<dbReference type="EMBL" id="UGNP01000001">
    <property type="protein sequence ID" value="STX09262.1"/>
    <property type="molecule type" value="Genomic_DNA"/>
</dbReference>
<name>A0A2U3AG01_9BACL</name>
<gene>
    <name evidence="2" type="primary">iolS</name>
    <name evidence="3" type="ORF">DFR61_11029</name>
    <name evidence="2" type="ORF">NCTC10597_00933</name>
</gene>
<sequence length="298" mass="33932">MKYRQLGKSDLKVSELGLGCMSLPMDLQQAKYMIDAAFDAGINFFDTADLYNRGQNEMIVGDILKKKRKDVFISTKVGNVWDPAEDGWHWDASKQHIMEGVKQSLVRLGTDYIDLYQLHGGTIEDNFDEITDAFEQLKKEGVIRTYGISSIRPNVIETILDKGRPSSVMMQYSALDRRPEEWFEFIQQHGASVISRGTIAKGLLSDSWQNKIHEDGFLDYSKQELELTIASLQQSTPTLLNGALTFNLQSEAVASVIIGASKIQQLYQTIDAYHHQVDAEIVEHWKHLTKENKYTEHR</sequence>
<evidence type="ECO:0000313" key="5">
    <source>
        <dbReference type="Proteomes" id="UP000294641"/>
    </source>
</evidence>
<dbReference type="Proteomes" id="UP000294641">
    <property type="component" value="Unassembled WGS sequence"/>
</dbReference>
<dbReference type="PANTHER" id="PTHR43312">
    <property type="entry name" value="D-THREO-ALDOSE 1-DEHYDROGENASE"/>
    <property type="match status" value="1"/>
</dbReference>
<feature type="domain" description="NADP-dependent oxidoreductase" evidence="1">
    <location>
        <begin position="15"/>
        <end position="288"/>
    </location>
</feature>
<dbReference type="PRINTS" id="PR00069">
    <property type="entry name" value="ALDKETRDTASE"/>
</dbReference>
<dbReference type="AlphaFoldDB" id="A0A2U3AG01"/>
<dbReference type="Gene3D" id="3.20.20.100">
    <property type="entry name" value="NADP-dependent oxidoreductase domain"/>
    <property type="match status" value="1"/>
</dbReference>
<evidence type="ECO:0000313" key="4">
    <source>
        <dbReference type="Proteomes" id="UP000254330"/>
    </source>
</evidence>
<dbReference type="CDD" id="cd19086">
    <property type="entry name" value="AKR_AKR11C1"/>
    <property type="match status" value="1"/>
</dbReference>
<dbReference type="InterPro" id="IPR020471">
    <property type="entry name" value="AKR"/>
</dbReference>
<dbReference type="PANTHER" id="PTHR43312:SF1">
    <property type="entry name" value="NADP-DEPENDENT OXIDOREDUCTASE DOMAIN-CONTAINING PROTEIN"/>
    <property type="match status" value="1"/>
</dbReference>
<dbReference type="EMBL" id="SNZG01000010">
    <property type="protein sequence ID" value="TDR39813.1"/>
    <property type="molecule type" value="Genomic_DNA"/>
</dbReference>
<evidence type="ECO:0000313" key="3">
    <source>
        <dbReference type="EMBL" id="TDR39813.1"/>
    </source>
</evidence>
<dbReference type="GO" id="GO:0016491">
    <property type="term" value="F:oxidoreductase activity"/>
    <property type="evidence" value="ECO:0007669"/>
    <property type="project" value="UniProtKB-KW"/>
</dbReference>
<keyword evidence="2" id="KW-0560">Oxidoreductase</keyword>
<comment type="caution">
    <text evidence="2">The sequence shown here is derived from an EMBL/GenBank/DDBJ whole genome shotgun (WGS) entry which is preliminary data.</text>
</comment>
<dbReference type="SUPFAM" id="SSF51430">
    <property type="entry name" value="NAD(P)-linked oxidoreductase"/>
    <property type="match status" value="1"/>
</dbReference>
<accession>A0A2U3AG01</accession>
<evidence type="ECO:0000259" key="1">
    <source>
        <dbReference type="Pfam" id="PF00248"/>
    </source>
</evidence>
<organism evidence="2 4">
    <name type="scientific">Kurthia zopfii</name>
    <dbReference type="NCBI Taxonomy" id="1650"/>
    <lineage>
        <taxon>Bacteria</taxon>
        <taxon>Bacillati</taxon>
        <taxon>Bacillota</taxon>
        <taxon>Bacilli</taxon>
        <taxon>Bacillales</taxon>
        <taxon>Caryophanaceae</taxon>
        <taxon>Kurthia</taxon>
    </lineage>
</organism>
<keyword evidence="5" id="KW-1185">Reference proteome</keyword>
<reference evidence="2 4" key="1">
    <citation type="submission" date="2018-06" db="EMBL/GenBank/DDBJ databases">
        <authorList>
            <consortium name="Pathogen Informatics"/>
            <person name="Doyle S."/>
        </authorList>
    </citation>
    <scope>NUCLEOTIDE SEQUENCE [LARGE SCALE GENOMIC DNA]</scope>
    <source>
        <strain evidence="2 4">NCTC10597</strain>
    </source>
</reference>
<dbReference type="EC" id="1.1.1.-" evidence="2"/>
<dbReference type="InterPro" id="IPR053135">
    <property type="entry name" value="AKR2_Oxidoreductase"/>
</dbReference>